<dbReference type="CDD" id="cd20304">
    <property type="entry name" value="cupin_OxDC_N"/>
    <property type="match status" value="1"/>
</dbReference>
<dbReference type="STRING" id="1410383.TGUWTKB_2690"/>
<dbReference type="GO" id="GO:0033609">
    <property type="term" value="P:oxalate metabolic process"/>
    <property type="evidence" value="ECO:0007669"/>
    <property type="project" value="InterPro"/>
</dbReference>
<dbReference type="Proteomes" id="UP000031627">
    <property type="component" value="Chromosome"/>
</dbReference>
<feature type="binding site" evidence="3">
    <location>
        <position position="339"/>
    </location>
    <ligand>
        <name>Mn(2+)</name>
        <dbReference type="ChEBI" id="CHEBI:29035"/>
        <label>2</label>
    </ligand>
</feature>
<dbReference type="PANTHER" id="PTHR35848">
    <property type="entry name" value="OXALATE-BINDING PROTEIN"/>
    <property type="match status" value="1"/>
</dbReference>
<dbReference type="NCBIfam" id="TIGR03404">
    <property type="entry name" value="bicupin_oxalic"/>
    <property type="match status" value="1"/>
</dbReference>
<dbReference type="SMART" id="SM00835">
    <property type="entry name" value="Cupin_1"/>
    <property type="match status" value="2"/>
</dbReference>
<feature type="binding site" evidence="3">
    <location>
        <position position="115"/>
    </location>
    <ligand>
        <name>Mn(2+)</name>
        <dbReference type="ChEBI" id="CHEBI:29035"/>
        <label>1</label>
    </ligand>
</feature>
<keyword evidence="1 3" id="KW-0479">Metal-binding</keyword>
<evidence type="ECO:0000256" key="1">
    <source>
        <dbReference type="ARBA" id="ARBA00022723"/>
    </source>
</evidence>
<dbReference type="InterPro" id="IPR011051">
    <property type="entry name" value="RmlC_Cupin_sf"/>
</dbReference>
<name>A0A090AJ95_9ENTR</name>
<protein>
    <submittedName>
        <fullName evidence="6">Oxalate decarboxylase</fullName>
    </submittedName>
</protein>
<comment type="cofactor">
    <cofactor evidence="3">
        <name>Mn(2+)</name>
        <dbReference type="ChEBI" id="CHEBI:29035"/>
    </cofactor>
    <text evidence="3">Binds 2 manganese ions per subunit.</text>
</comment>
<reference evidence="7" key="1">
    <citation type="submission" date="2013-11" db="EMBL/GenBank/DDBJ databases">
        <title>Symbiont-containing voluminous jelly as an extraordinary maternal gift for overwintering insect nymphs.</title>
        <authorList>
            <person name="Kaiwa N."/>
            <person name="Hosokawa T."/>
            <person name="Nikoh N."/>
            <person name="Meng X.Y."/>
            <person name="Tanahashi M."/>
            <person name="Moriyama M."/>
            <person name="Maeda T."/>
            <person name="Yamaguchi K."/>
            <person name="Shigenobu S."/>
            <person name="Ito M."/>
            <person name="Fukatsu T."/>
        </authorList>
    </citation>
    <scope>NUCLEOTIDE SEQUENCE [LARGE SCALE GENOMIC DNA]</scope>
    <source>
        <strain evidence="7">UwTKB</strain>
    </source>
</reference>
<evidence type="ECO:0000256" key="3">
    <source>
        <dbReference type="PIRSR" id="PIRSR617774-2"/>
    </source>
</evidence>
<dbReference type="GO" id="GO:0046872">
    <property type="term" value="F:metal ion binding"/>
    <property type="evidence" value="ECO:0007669"/>
    <property type="project" value="UniProtKB-KW"/>
</dbReference>
<evidence type="ECO:0000313" key="7">
    <source>
        <dbReference type="Proteomes" id="UP000031627"/>
    </source>
</evidence>
<dbReference type="SUPFAM" id="SSF51182">
    <property type="entry name" value="RmlC-like cupins"/>
    <property type="match status" value="1"/>
</dbReference>
<keyword evidence="3" id="KW-0464">Manganese</keyword>
<reference evidence="6 7" key="2">
    <citation type="journal article" date="2014" name="Curr. Biol.">
        <title>Symbiont-Supplemented Maternal Investment Underpinning Host's Ecological Adaptation.</title>
        <authorList>
            <person name="Kaiwa N."/>
            <person name="Hosokawa T."/>
            <person name="Nikoh N."/>
            <person name="Tanahashi M."/>
            <person name="Moriyama M."/>
            <person name="Meng X.Y."/>
            <person name="Maeda T."/>
            <person name="Yamaguchi K."/>
            <person name="Shigenobu S."/>
            <person name="Ito M."/>
            <person name="Fukatsu T."/>
        </authorList>
    </citation>
    <scope>NUCLEOTIDE SEQUENCE [LARGE SCALE GENOMIC DNA]</scope>
    <source>
        <strain evidence="6 7">UwTKB</strain>
    </source>
</reference>
<feature type="binding site" evidence="3">
    <location>
        <position position="300"/>
    </location>
    <ligand>
        <name>Mn(2+)</name>
        <dbReference type="ChEBI" id="CHEBI:29035"/>
        <label>2</label>
    </ligand>
</feature>
<evidence type="ECO:0000259" key="5">
    <source>
        <dbReference type="SMART" id="SM00835"/>
    </source>
</evidence>
<dbReference type="RefSeq" id="WP_041062789.1">
    <property type="nucleotide sequence ID" value="NZ_AP014521.1"/>
</dbReference>
<feature type="chain" id="PRO_5001852855" evidence="4">
    <location>
        <begin position="21"/>
        <end position="402"/>
    </location>
</feature>
<dbReference type="InterPro" id="IPR051610">
    <property type="entry name" value="GPI/OXD"/>
</dbReference>
<dbReference type="PANTHER" id="PTHR35848:SF9">
    <property type="entry name" value="SLL1358 PROTEIN"/>
    <property type="match status" value="1"/>
</dbReference>
<keyword evidence="7" id="KW-1185">Reference proteome</keyword>
<dbReference type="InterPro" id="IPR006045">
    <property type="entry name" value="Cupin_1"/>
</dbReference>
<feature type="binding site" evidence="3">
    <location>
        <position position="113"/>
    </location>
    <ligand>
        <name>Mn(2+)</name>
        <dbReference type="ChEBI" id="CHEBI:29035"/>
        <label>1</label>
    </ligand>
</feature>
<feature type="binding site" evidence="3">
    <location>
        <position position="119"/>
    </location>
    <ligand>
        <name>Mn(2+)</name>
        <dbReference type="ChEBI" id="CHEBI:29035"/>
        <label>1</label>
    </ligand>
</feature>
<evidence type="ECO:0000313" key="6">
    <source>
        <dbReference type="EMBL" id="BAP58513.1"/>
    </source>
</evidence>
<dbReference type="Gene3D" id="2.60.120.10">
    <property type="entry name" value="Jelly Rolls"/>
    <property type="match status" value="2"/>
</dbReference>
<gene>
    <name evidence="6" type="primary">oxdD</name>
    <name evidence="6" type="ORF">TGUWTKB_2690</name>
</gene>
<organism evidence="6 7">
    <name type="scientific">Candidatus Tachikawaea gelatinosa</name>
    <dbReference type="NCBI Taxonomy" id="1410383"/>
    <lineage>
        <taxon>Bacteria</taxon>
        <taxon>Pseudomonadati</taxon>
        <taxon>Pseudomonadota</taxon>
        <taxon>Gammaproteobacteria</taxon>
        <taxon>Enterobacterales</taxon>
        <taxon>Enterobacteriaceae</taxon>
        <taxon>Candidatus Tachikawaea</taxon>
    </lineage>
</organism>
<accession>A0A090AJ95</accession>
<dbReference type="HOGENOM" id="CLU_030515_2_0_6"/>
<proteinExistence type="predicted"/>
<feature type="binding site" evidence="3">
    <location>
        <position position="293"/>
    </location>
    <ligand>
        <name>Mn(2+)</name>
        <dbReference type="ChEBI" id="CHEBI:29035"/>
        <label>2</label>
    </ligand>
</feature>
<evidence type="ECO:0000256" key="4">
    <source>
        <dbReference type="SAM" id="SignalP"/>
    </source>
</evidence>
<dbReference type="AlphaFoldDB" id="A0A090AJ95"/>
<sequence length="402" mass="46243">MKSSISRRNFITLAASSALALTLNNVHGKNINNFDDQQKSNNFQKFNKNQTLINSEKTDNGTLPNLKFSFKDAHIRYGSGGWTRQVTKREIKISHTIAGVNMRLYCGGIRELHWHKESEWAYMIYGKARITALDVEGKFFIKDIQAGDLWYFPSAIPHSIQGMEPDGCEFLLVFDNGNFDEDSTFLLSDWLKHVPIKILSKNFNLPEHIFYNLPTTKNKYIFSGKISNYNEISNNIKKKDKSATKFYHNLYKQNPIALSGGTVRIADSSNFFISKTISAALIELQPKAIRELHWHPNNDEWQYYISGTGKLGIFASSNESRTYNVKQYDVVSIPYGMGHYIENIGNTLLIFLEIFKSSYYSDISLNQWLSNTPKFLLEQHLNINKKFIKNICLQKNKQLIIS</sequence>
<dbReference type="OrthoDB" id="1973590at2"/>
<dbReference type="KEGG" id="sbw:TGUWTKB_2690"/>
<feature type="signal peptide" evidence="4">
    <location>
        <begin position="1"/>
        <end position="20"/>
    </location>
</feature>
<keyword evidence="4" id="KW-0732">Signal</keyword>
<evidence type="ECO:0000256" key="2">
    <source>
        <dbReference type="PIRSR" id="PIRSR617774-1"/>
    </source>
</evidence>
<dbReference type="Pfam" id="PF00190">
    <property type="entry name" value="Cupin_1"/>
    <property type="match status" value="2"/>
</dbReference>
<dbReference type="InterPro" id="IPR017774">
    <property type="entry name" value="Bicupin_oxalate_deCO2ase/Oxase"/>
</dbReference>
<feature type="active site" description="Proton donor" evidence="2">
    <location>
        <position position="353"/>
    </location>
</feature>
<dbReference type="CDD" id="cd20305">
    <property type="entry name" value="cupin_OxDC_C"/>
    <property type="match status" value="1"/>
</dbReference>
<dbReference type="EMBL" id="AP014521">
    <property type="protein sequence ID" value="BAP58513.1"/>
    <property type="molecule type" value="Genomic_DNA"/>
</dbReference>
<feature type="binding site" evidence="3">
    <location>
        <position position="295"/>
    </location>
    <ligand>
        <name>Mn(2+)</name>
        <dbReference type="ChEBI" id="CHEBI:29035"/>
        <label>2</label>
    </ligand>
</feature>
<feature type="binding site" evidence="3">
    <location>
        <position position="158"/>
    </location>
    <ligand>
        <name>Mn(2+)</name>
        <dbReference type="ChEBI" id="CHEBI:29035"/>
        <label>1</label>
    </ligand>
</feature>
<dbReference type="InterPro" id="IPR014710">
    <property type="entry name" value="RmlC-like_jellyroll"/>
</dbReference>
<feature type="domain" description="Cupin type-1" evidence="5">
    <location>
        <begin position="248"/>
        <end position="389"/>
    </location>
</feature>
<feature type="domain" description="Cupin type-1" evidence="5">
    <location>
        <begin position="66"/>
        <end position="211"/>
    </location>
</feature>